<keyword evidence="4" id="KW-1185">Reference proteome</keyword>
<dbReference type="Pfam" id="PF01535">
    <property type="entry name" value="PPR"/>
    <property type="match status" value="4"/>
</dbReference>
<proteinExistence type="predicted"/>
<dbReference type="PANTHER" id="PTHR47926">
    <property type="entry name" value="PENTATRICOPEPTIDE REPEAT-CONTAINING PROTEIN"/>
    <property type="match status" value="1"/>
</dbReference>
<evidence type="ECO:0000313" key="3">
    <source>
        <dbReference type="EMBL" id="KAK4489465.1"/>
    </source>
</evidence>
<feature type="repeat" description="PPR" evidence="2">
    <location>
        <begin position="134"/>
        <end position="168"/>
    </location>
</feature>
<reference evidence="3 4" key="1">
    <citation type="journal article" date="2023" name="bioRxiv">
        <title>Genome report: Whole genome sequence and annotation of Penstemon davidsonii.</title>
        <authorList>
            <person name="Ostevik K.L."/>
            <person name="Alabady M."/>
            <person name="Zhang M."/>
            <person name="Rausher M.D."/>
        </authorList>
    </citation>
    <scope>NUCLEOTIDE SEQUENCE [LARGE SCALE GENOMIC DNA]</scope>
    <source>
        <strain evidence="3">DNT005</strain>
        <tissue evidence="3">Whole leaf</tissue>
    </source>
</reference>
<dbReference type="InterPro" id="IPR002885">
    <property type="entry name" value="PPR_rpt"/>
</dbReference>
<dbReference type="InterPro" id="IPR046960">
    <property type="entry name" value="PPR_At4g14850-like_plant"/>
</dbReference>
<dbReference type="Gene3D" id="1.25.40.10">
    <property type="entry name" value="Tetratricopeptide repeat domain"/>
    <property type="match status" value="2"/>
</dbReference>
<dbReference type="NCBIfam" id="TIGR00756">
    <property type="entry name" value="PPR"/>
    <property type="match status" value="2"/>
</dbReference>
<evidence type="ECO:0000256" key="1">
    <source>
        <dbReference type="ARBA" id="ARBA00022737"/>
    </source>
</evidence>
<evidence type="ECO:0000313" key="4">
    <source>
        <dbReference type="Proteomes" id="UP001291926"/>
    </source>
</evidence>
<dbReference type="Proteomes" id="UP001291926">
    <property type="component" value="Unassembled WGS sequence"/>
</dbReference>
<sequence length="181" mass="20660">MLCSVPNVSAQSHFAFNQIDRPTLPIWNYMIRGRVQSESFIHALYMFDEMRERGLRGDNLTFIFLGLSRKVFDEMGMKDLVSWNSLICGYSQCAFDAMRAENVKADAVTMVKVVLACRYLGQWNLRILWMTEMNVVSWNAMIAGDAKSGDLVAAKKLFDEMPTRDVISWTCMITGYAQANQ</sequence>
<name>A0ABR0DJR3_9LAMI</name>
<organism evidence="3 4">
    <name type="scientific">Penstemon davidsonii</name>
    <dbReference type="NCBI Taxonomy" id="160366"/>
    <lineage>
        <taxon>Eukaryota</taxon>
        <taxon>Viridiplantae</taxon>
        <taxon>Streptophyta</taxon>
        <taxon>Embryophyta</taxon>
        <taxon>Tracheophyta</taxon>
        <taxon>Spermatophyta</taxon>
        <taxon>Magnoliopsida</taxon>
        <taxon>eudicotyledons</taxon>
        <taxon>Gunneridae</taxon>
        <taxon>Pentapetalae</taxon>
        <taxon>asterids</taxon>
        <taxon>lamiids</taxon>
        <taxon>Lamiales</taxon>
        <taxon>Plantaginaceae</taxon>
        <taxon>Cheloneae</taxon>
        <taxon>Penstemon</taxon>
    </lineage>
</organism>
<accession>A0ABR0DJR3</accession>
<gene>
    <name evidence="3" type="ORF">RD792_005274</name>
</gene>
<evidence type="ECO:0008006" key="5">
    <source>
        <dbReference type="Google" id="ProtNLM"/>
    </source>
</evidence>
<comment type="caution">
    <text evidence="3">The sequence shown here is derived from an EMBL/GenBank/DDBJ whole genome shotgun (WGS) entry which is preliminary data.</text>
</comment>
<dbReference type="EMBL" id="JAYDYQ010001088">
    <property type="protein sequence ID" value="KAK4489465.1"/>
    <property type="molecule type" value="Genomic_DNA"/>
</dbReference>
<protein>
    <recommendedName>
        <fullName evidence="5">Pentatricopeptide repeat-containing protein</fullName>
    </recommendedName>
</protein>
<evidence type="ECO:0000256" key="2">
    <source>
        <dbReference type="PROSITE-ProRule" id="PRU00708"/>
    </source>
</evidence>
<dbReference type="PROSITE" id="PS51375">
    <property type="entry name" value="PPR"/>
    <property type="match status" value="1"/>
</dbReference>
<dbReference type="InterPro" id="IPR011990">
    <property type="entry name" value="TPR-like_helical_dom_sf"/>
</dbReference>
<keyword evidence="1" id="KW-0677">Repeat</keyword>